<sequence length="172" mass="19362">MAGKKALIVIDMQNDYLWDKRMKKFSYDTEKLTAEVNRSINEFHANGDDVIYIAQMFPNIITNKWFIGFSIKGTEGAELYKGMDKVSDLYFEKNLPDTFTASKFKEHMKAQGYSEVVLCGLDECGCVGATAKGAVKAGLTVSIIEKSTGCRFPDAKQKKMREKLRSLGVKYI</sequence>
<dbReference type="OrthoDB" id="257098at2"/>
<dbReference type="PANTHER" id="PTHR43540">
    <property type="entry name" value="PEROXYUREIDOACRYLATE/UREIDOACRYLATE AMIDOHYDROLASE-RELATED"/>
    <property type="match status" value="1"/>
</dbReference>
<organism evidence="4 5">
    <name type="scientific">Ruminococcus flavefaciens</name>
    <dbReference type="NCBI Taxonomy" id="1265"/>
    <lineage>
        <taxon>Bacteria</taxon>
        <taxon>Bacillati</taxon>
        <taxon>Bacillota</taxon>
        <taxon>Clostridia</taxon>
        <taxon>Eubacteriales</taxon>
        <taxon>Oscillospiraceae</taxon>
        <taxon>Ruminococcus</taxon>
    </lineage>
</organism>
<proteinExistence type="inferred from homology"/>
<dbReference type="InterPro" id="IPR036380">
    <property type="entry name" value="Isochorismatase-like_sf"/>
</dbReference>
<name>A0A1M7IXV5_RUMFL</name>
<feature type="domain" description="Isochorismatase-like" evidence="3">
    <location>
        <begin position="6"/>
        <end position="162"/>
    </location>
</feature>
<protein>
    <submittedName>
        <fullName evidence="4">Nicotinamidase-related amidase</fullName>
    </submittedName>
</protein>
<evidence type="ECO:0000313" key="4">
    <source>
        <dbReference type="EMBL" id="SHM45620.1"/>
    </source>
</evidence>
<dbReference type="GO" id="GO:0016787">
    <property type="term" value="F:hydrolase activity"/>
    <property type="evidence" value="ECO:0007669"/>
    <property type="project" value="UniProtKB-KW"/>
</dbReference>
<dbReference type="RefSeq" id="WP_072950007.1">
    <property type="nucleotide sequence ID" value="NZ_FRCT01000005.1"/>
</dbReference>
<dbReference type="Gene3D" id="3.40.50.850">
    <property type="entry name" value="Isochorismatase-like"/>
    <property type="match status" value="1"/>
</dbReference>
<dbReference type="InterPro" id="IPR000868">
    <property type="entry name" value="Isochorismatase-like_dom"/>
</dbReference>
<dbReference type="Proteomes" id="UP000184394">
    <property type="component" value="Unassembled WGS sequence"/>
</dbReference>
<evidence type="ECO:0000313" key="5">
    <source>
        <dbReference type="Proteomes" id="UP000184394"/>
    </source>
</evidence>
<gene>
    <name evidence="4" type="ORF">SAMN04487860_10516</name>
</gene>
<evidence type="ECO:0000256" key="1">
    <source>
        <dbReference type="ARBA" id="ARBA00006336"/>
    </source>
</evidence>
<reference evidence="4 5" key="1">
    <citation type="submission" date="2016-11" db="EMBL/GenBank/DDBJ databases">
        <authorList>
            <person name="Jaros S."/>
            <person name="Januszkiewicz K."/>
            <person name="Wedrychowicz H."/>
        </authorList>
    </citation>
    <scope>NUCLEOTIDE SEQUENCE [LARGE SCALE GENOMIC DNA]</scope>
    <source>
        <strain evidence="4 5">Y1</strain>
    </source>
</reference>
<dbReference type="AlphaFoldDB" id="A0A1M7IXV5"/>
<dbReference type="Pfam" id="PF00857">
    <property type="entry name" value="Isochorismatase"/>
    <property type="match status" value="1"/>
</dbReference>
<evidence type="ECO:0000259" key="3">
    <source>
        <dbReference type="Pfam" id="PF00857"/>
    </source>
</evidence>
<comment type="similarity">
    <text evidence="1">Belongs to the isochorismatase family.</text>
</comment>
<evidence type="ECO:0000256" key="2">
    <source>
        <dbReference type="ARBA" id="ARBA00022801"/>
    </source>
</evidence>
<dbReference type="EMBL" id="FRCT01000005">
    <property type="protein sequence ID" value="SHM45620.1"/>
    <property type="molecule type" value="Genomic_DNA"/>
</dbReference>
<dbReference type="InterPro" id="IPR050272">
    <property type="entry name" value="Isochorismatase-like_hydrls"/>
</dbReference>
<dbReference type="SUPFAM" id="SSF52499">
    <property type="entry name" value="Isochorismatase-like hydrolases"/>
    <property type="match status" value="1"/>
</dbReference>
<accession>A0A1M7IXV5</accession>
<keyword evidence="2" id="KW-0378">Hydrolase</keyword>
<dbReference type="CDD" id="cd00431">
    <property type="entry name" value="cysteine_hydrolases"/>
    <property type="match status" value="1"/>
</dbReference>